<accession>A0A397IWI8</accession>
<name>A0A397IWI8_9GLOM</name>
<protein>
    <submittedName>
        <fullName evidence="1">Uncharacterized protein</fullName>
    </submittedName>
</protein>
<dbReference type="EMBL" id="PQFF01000157">
    <property type="protein sequence ID" value="RHZ78136.1"/>
    <property type="molecule type" value="Genomic_DNA"/>
</dbReference>
<proteinExistence type="predicted"/>
<sequence>MYGIIASNPKAPYYENIRFSYISPEKIPSVKSFLPKKSTVIIFEDLCVTPEFIQNRIVPFFTYGYLRKEEFIVFDLDKPEDDPLAIRLRFDTSLDLQKEIQLQLKNNEKAIIKRCNRPLTIKNARQLARSRNGTCISAEYINATSGII</sequence>
<dbReference type="Proteomes" id="UP000266861">
    <property type="component" value="Unassembled WGS sequence"/>
</dbReference>
<dbReference type="AlphaFoldDB" id="A0A397IWI8"/>
<evidence type="ECO:0000313" key="1">
    <source>
        <dbReference type="EMBL" id="RHZ78136.1"/>
    </source>
</evidence>
<organism evidence="1 2">
    <name type="scientific">Diversispora epigaea</name>
    <dbReference type="NCBI Taxonomy" id="1348612"/>
    <lineage>
        <taxon>Eukaryota</taxon>
        <taxon>Fungi</taxon>
        <taxon>Fungi incertae sedis</taxon>
        <taxon>Mucoromycota</taxon>
        <taxon>Glomeromycotina</taxon>
        <taxon>Glomeromycetes</taxon>
        <taxon>Diversisporales</taxon>
        <taxon>Diversisporaceae</taxon>
        <taxon>Diversispora</taxon>
    </lineage>
</organism>
<gene>
    <name evidence="1" type="ORF">Glove_167g109</name>
</gene>
<evidence type="ECO:0000313" key="2">
    <source>
        <dbReference type="Proteomes" id="UP000266861"/>
    </source>
</evidence>
<comment type="caution">
    <text evidence="1">The sequence shown here is derived from an EMBL/GenBank/DDBJ whole genome shotgun (WGS) entry which is preliminary data.</text>
</comment>
<reference evidence="1 2" key="1">
    <citation type="submission" date="2018-08" db="EMBL/GenBank/DDBJ databases">
        <title>Genome and evolution of the arbuscular mycorrhizal fungus Diversispora epigaea (formerly Glomus versiforme) and its bacterial endosymbionts.</title>
        <authorList>
            <person name="Sun X."/>
            <person name="Fei Z."/>
            <person name="Harrison M."/>
        </authorList>
    </citation>
    <scope>NUCLEOTIDE SEQUENCE [LARGE SCALE GENOMIC DNA]</scope>
    <source>
        <strain evidence="1 2">IT104</strain>
    </source>
</reference>
<keyword evidence="2" id="KW-1185">Reference proteome</keyword>
<dbReference type="OrthoDB" id="2424110at2759"/>